<comment type="caution">
    <text evidence="6">The sequence shown here is derived from an EMBL/GenBank/DDBJ whole genome shotgun (WGS) entry which is preliminary data.</text>
</comment>
<dbReference type="Pfam" id="PF10672">
    <property type="entry name" value="Methyltrans_SAM"/>
    <property type="match status" value="1"/>
</dbReference>
<dbReference type="SUPFAM" id="SSF53335">
    <property type="entry name" value="S-adenosyl-L-methionine-dependent methyltransferases"/>
    <property type="match status" value="1"/>
</dbReference>
<evidence type="ECO:0000313" key="6">
    <source>
        <dbReference type="EMBL" id="MDI2590748.1"/>
    </source>
</evidence>
<dbReference type="GO" id="GO:0008168">
    <property type="term" value="F:methyltransferase activity"/>
    <property type="evidence" value="ECO:0007669"/>
    <property type="project" value="UniProtKB-KW"/>
</dbReference>
<keyword evidence="7" id="KW-1185">Reference proteome</keyword>
<organism evidence="6 7">
    <name type="scientific">Pseudomonas fungipugnans</name>
    <dbReference type="NCBI Taxonomy" id="3024217"/>
    <lineage>
        <taxon>Bacteria</taxon>
        <taxon>Pseudomonadati</taxon>
        <taxon>Pseudomonadota</taxon>
        <taxon>Gammaproteobacteria</taxon>
        <taxon>Pseudomonadales</taxon>
        <taxon>Pseudomonadaceae</taxon>
        <taxon>Pseudomonas</taxon>
    </lineage>
</organism>
<protein>
    <submittedName>
        <fullName evidence="6">Class I SAM-dependent methyltransferase</fullName>
        <ecNumber evidence="6">2.1.1.-</ecNumber>
    </submittedName>
</protein>
<dbReference type="InterPro" id="IPR019614">
    <property type="entry name" value="SAM-dep_methyl-trfase"/>
</dbReference>
<reference evidence="6 7" key="1">
    <citation type="submission" date="2023-02" db="EMBL/GenBank/DDBJ databases">
        <title>Pseudomonas chrutzelriedensis sp. nov., a potently antifungal strain isolated from moss.</title>
        <authorList>
            <person name="Schnyder A."/>
            <person name="Kalawong R."/>
            <person name="Eberl L."/>
            <person name="Agnoli K."/>
        </authorList>
    </citation>
    <scope>NUCLEOTIDE SEQUENCE [LARGE SCALE GENOMIC DNA]</scope>
    <source>
        <strain evidence="6 7">681</strain>
    </source>
</reference>
<proteinExistence type="predicted"/>
<dbReference type="PANTHER" id="PTHR43042:SF3">
    <property type="entry name" value="RIBOSOMAL RNA LARGE SUBUNIT METHYLTRANSFERASE YWBD-RELATED"/>
    <property type="match status" value="1"/>
</dbReference>
<dbReference type="EMBL" id="JARBWL010000001">
    <property type="protein sequence ID" value="MDI2590748.1"/>
    <property type="molecule type" value="Genomic_DNA"/>
</dbReference>
<evidence type="ECO:0000256" key="1">
    <source>
        <dbReference type="ARBA" id="ARBA00022552"/>
    </source>
</evidence>
<name>A0ABT6QIN9_9PSED</name>
<dbReference type="RefSeq" id="WP_259494825.1">
    <property type="nucleotide sequence ID" value="NZ_JARBWL010000001.1"/>
</dbReference>
<dbReference type="PANTHER" id="PTHR43042">
    <property type="entry name" value="SAM-DEPENDENT METHYLTRANSFERASE"/>
    <property type="match status" value="1"/>
</dbReference>
<evidence type="ECO:0000313" key="7">
    <source>
        <dbReference type="Proteomes" id="UP001159100"/>
    </source>
</evidence>
<evidence type="ECO:0000256" key="3">
    <source>
        <dbReference type="ARBA" id="ARBA00022679"/>
    </source>
</evidence>
<evidence type="ECO:0000256" key="2">
    <source>
        <dbReference type="ARBA" id="ARBA00022603"/>
    </source>
</evidence>
<feature type="domain" description="S-adenosylmethionine-dependent methyltransferase" evidence="5">
    <location>
        <begin position="25"/>
        <end position="310"/>
    </location>
</feature>
<dbReference type="EC" id="2.1.1.-" evidence="6"/>
<evidence type="ECO:0000256" key="4">
    <source>
        <dbReference type="ARBA" id="ARBA00022691"/>
    </source>
</evidence>
<dbReference type="Gene3D" id="3.40.50.150">
    <property type="entry name" value="Vaccinia Virus protein VP39"/>
    <property type="match status" value="1"/>
</dbReference>
<gene>
    <name evidence="6" type="ORF">POF45_04765</name>
</gene>
<dbReference type="Proteomes" id="UP001159100">
    <property type="component" value="Unassembled WGS sequence"/>
</dbReference>
<dbReference type="CDD" id="cd02440">
    <property type="entry name" value="AdoMet_MTases"/>
    <property type="match status" value="1"/>
</dbReference>
<keyword evidence="4" id="KW-0949">S-adenosyl-L-methionine</keyword>
<sequence>MTPDALATLHAHLLTALAAAPAETRRLFHGRGRCWPGLEQLTVDWLQGVVLVALFKEPEPEQLQALKQLLMDITRSAQWQQSGAHTLLLQHRYLLQSTTEWLLGEVIEDMNITEGGLRYRVDLGRKQNTGLFLDMRYGRDWVRANAEGKRVLNLFAYTCGFSVAAIEGGATQVVNLDMSSPALNRGRDNHRLNGHDLGKVSFLGHDLFKSWGKVIGKGPYDLVIIDPPSFQKGSFLLTKDYQRVLRRLPELLTADGTVLACMNDPAFGPAFLIDGVTREAPSLQFVQRLDNPPEFPDTDSDCGLKALVFKQNT</sequence>
<dbReference type="InterPro" id="IPR029063">
    <property type="entry name" value="SAM-dependent_MTases_sf"/>
</dbReference>
<keyword evidence="2 6" id="KW-0489">Methyltransferase</keyword>
<accession>A0ABT6QIN9</accession>
<keyword evidence="3 6" id="KW-0808">Transferase</keyword>
<dbReference type="GO" id="GO:0032259">
    <property type="term" value="P:methylation"/>
    <property type="evidence" value="ECO:0007669"/>
    <property type="project" value="UniProtKB-KW"/>
</dbReference>
<keyword evidence="1" id="KW-0698">rRNA processing</keyword>
<evidence type="ECO:0000259" key="5">
    <source>
        <dbReference type="Pfam" id="PF10672"/>
    </source>
</evidence>